<feature type="compositionally biased region" description="Low complexity" evidence="1">
    <location>
        <begin position="41"/>
        <end position="58"/>
    </location>
</feature>
<evidence type="ECO:0000256" key="1">
    <source>
        <dbReference type="SAM" id="MobiDB-lite"/>
    </source>
</evidence>
<reference evidence="2" key="1">
    <citation type="submission" date="2020-11" db="EMBL/GenBank/DDBJ databases">
        <authorList>
            <person name="Tran Van P."/>
        </authorList>
    </citation>
    <scope>NUCLEOTIDE SEQUENCE</scope>
</reference>
<name>A0A7R9H2X6_TIMCR</name>
<accession>A0A7R9H2X6</accession>
<dbReference type="PANTHER" id="PTHR16206:SF4">
    <property type="entry name" value="PROTEIN LET-99"/>
    <property type="match status" value="1"/>
</dbReference>
<proteinExistence type="predicted"/>
<gene>
    <name evidence="2" type="ORF">TCEB3V08_LOCUS8281</name>
</gene>
<dbReference type="PANTHER" id="PTHR16206">
    <property type="entry name" value="DEP DOMAIN-CONTAINING"/>
    <property type="match status" value="1"/>
</dbReference>
<dbReference type="AlphaFoldDB" id="A0A7R9H2X6"/>
<sequence length="256" mass="29569">MSHRGTHNSVLSGSSPLVRKETTKTVGSPTKKNYLNTDVISSDTDSSESESSYHTACSSVNNSQDYLENDAQLGFRDQMSKEGQDLAVEVLHLWLLFIPPANRYQLNLLLRYLSRLVSHEDLKNQKINIGPSVFRQEKNEMKPDINDNDAGSLEFHYQDVCNKKAVTYCEMVTHKEFEKQKLSSSQSALVELLEQILTDQRMSRKEKMDRLKLFKQSYPDIYAHRFPEDMANENVKQKSSRRRMGTLKLKFKNLRL</sequence>
<organism evidence="2">
    <name type="scientific">Timema cristinae</name>
    <name type="common">Walking stick</name>
    <dbReference type="NCBI Taxonomy" id="61476"/>
    <lineage>
        <taxon>Eukaryota</taxon>
        <taxon>Metazoa</taxon>
        <taxon>Ecdysozoa</taxon>
        <taxon>Arthropoda</taxon>
        <taxon>Hexapoda</taxon>
        <taxon>Insecta</taxon>
        <taxon>Pterygota</taxon>
        <taxon>Neoptera</taxon>
        <taxon>Polyneoptera</taxon>
        <taxon>Phasmatodea</taxon>
        <taxon>Timematodea</taxon>
        <taxon>Timematoidea</taxon>
        <taxon>Timematidae</taxon>
        <taxon>Timema</taxon>
    </lineage>
</organism>
<dbReference type="InterPro" id="IPR008936">
    <property type="entry name" value="Rho_GTPase_activation_prot"/>
</dbReference>
<protein>
    <submittedName>
        <fullName evidence="2">Uncharacterized protein</fullName>
    </submittedName>
</protein>
<dbReference type="EMBL" id="OC319669">
    <property type="protein sequence ID" value="CAD7405998.1"/>
    <property type="molecule type" value="Genomic_DNA"/>
</dbReference>
<feature type="compositionally biased region" description="Polar residues" evidence="1">
    <location>
        <begin position="24"/>
        <end position="40"/>
    </location>
</feature>
<evidence type="ECO:0000313" key="2">
    <source>
        <dbReference type="EMBL" id="CAD7405998.1"/>
    </source>
</evidence>
<dbReference type="SUPFAM" id="SSF48350">
    <property type="entry name" value="GTPase activation domain, GAP"/>
    <property type="match status" value="1"/>
</dbReference>
<feature type="region of interest" description="Disordered" evidence="1">
    <location>
        <begin position="1"/>
        <end position="58"/>
    </location>
</feature>